<evidence type="ECO:0000256" key="2">
    <source>
        <dbReference type="ARBA" id="ARBA00022692"/>
    </source>
</evidence>
<dbReference type="GO" id="GO:0005886">
    <property type="term" value="C:plasma membrane"/>
    <property type="evidence" value="ECO:0007669"/>
    <property type="project" value="UniProtKB-SubCell"/>
</dbReference>
<dbReference type="GO" id="GO:0034707">
    <property type="term" value="C:chloride channel complex"/>
    <property type="evidence" value="ECO:0007669"/>
    <property type="project" value="UniProtKB-KW"/>
</dbReference>
<dbReference type="EMBL" id="CAJGYM010000218">
    <property type="protein sequence ID" value="CAD6199939.1"/>
    <property type="molecule type" value="Genomic_DNA"/>
</dbReference>
<reference evidence="8" key="1">
    <citation type="submission" date="2020-10" db="EMBL/GenBank/DDBJ databases">
        <authorList>
            <person name="Kikuchi T."/>
        </authorList>
    </citation>
    <scope>NUCLEOTIDE SEQUENCE</scope>
    <source>
        <strain evidence="8">NKZ352</strain>
    </source>
</reference>
<proteinExistence type="inferred from homology"/>
<keyword evidence="9" id="KW-1185">Reference proteome</keyword>
<dbReference type="GO" id="GO:0005254">
    <property type="term" value="F:chloride channel activity"/>
    <property type="evidence" value="ECO:0007669"/>
    <property type="project" value="UniProtKB-KW"/>
</dbReference>
<keyword evidence="6" id="KW-1003">Cell membrane</keyword>
<comment type="similarity">
    <text evidence="5 6">Belongs to the anion channel-forming bestrophin (TC 1.A.46) family. Calcium-sensitive chloride channel subfamily.</text>
</comment>
<keyword evidence="4 6" id="KW-0472">Membrane</keyword>
<dbReference type="PANTHER" id="PTHR10736:SF7">
    <property type="entry name" value="BESTROPHIN HOMOLOG"/>
    <property type="match status" value="1"/>
</dbReference>
<keyword evidence="6" id="KW-0813">Transport</keyword>
<dbReference type="InterPro" id="IPR000615">
    <property type="entry name" value="Bestrophin"/>
</dbReference>
<feature type="compositionally biased region" description="Polar residues" evidence="7">
    <location>
        <begin position="515"/>
        <end position="527"/>
    </location>
</feature>
<keyword evidence="6" id="KW-0407">Ion channel</keyword>
<feature type="transmembrane region" description="Helical" evidence="6">
    <location>
        <begin position="234"/>
        <end position="255"/>
    </location>
</feature>
<name>A0A8S1HVP3_9PELO</name>
<gene>
    <name evidence="8" type="ORF">CAUJ_LOCUS15838</name>
</gene>
<feature type="transmembrane region" description="Helical" evidence="6">
    <location>
        <begin position="65"/>
        <end position="90"/>
    </location>
</feature>
<keyword evidence="3 6" id="KW-1133">Transmembrane helix</keyword>
<keyword evidence="2 6" id="KW-0812">Transmembrane</keyword>
<feature type="compositionally biased region" description="Low complexity" evidence="7">
    <location>
        <begin position="505"/>
        <end position="514"/>
    </location>
</feature>
<comment type="function">
    <text evidence="6">Forms chloride channels.</text>
</comment>
<feature type="transmembrane region" description="Helical" evidence="6">
    <location>
        <begin position="31"/>
        <end position="53"/>
    </location>
</feature>
<evidence type="ECO:0000313" key="9">
    <source>
        <dbReference type="Proteomes" id="UP000835052"/>
    </source>
</evidence>
<evidence type="ECO:0000256" key="3">
    <source>
        <dbReference type="ARBA" id="ARBA00022989"/>
    </source>
</evidence>
<keyword evidence="6" id="KW-0869">Chloride channel</keyword>
<dbReference type="InterPro" id="IPR021134">
    <property type="entry name" value="Bestrophin-like"/>
</dbReference>
<dbReference type="AlphaFoldDB" id="A0A8S1HVP3"/>
<evidence type="ECO:0000256" key="7">
    <source>
        <dbReference type="SAM" id="MobiDB-lite"/>
    </source>
</evidence>
<feature type="transmembrane region" description="Helical" evidence="6">
    <location>
        <begin position="267"/>
        <end position="286"/>
    </location>
</feature>
<comment type="caution">
    <text evidence="8">The sequence shown here is derived from an EMBL/GenBank/DDBJ whole genome shotgun (WGS) entry which is preliminary data.</text>
</comment>
<comment type="subcellular location">
    <subcellularLocation>
        <location evidence="6">Cell membrane</location>
        <topology evidence="6">Multi-pass membrane protein</topology>
    </subcellularLocation>
    <subcellularLocation>
        <location evidence="1">Membrane</location>
        <topology evidence="1">Multi-pass membrane protein</topology>
    </subcellularLocation>
</comment>
<protein>
    <recommendedName>
        <fullName evidence="6">Bestrophin homolog</fullName>
    </recommendedName>
</protein>
<evidence type="ECO:0000256" key="5">
    <source>
        <dbReference type="ARBA" id="ARBA00034769"/>
    </source>
</evidence>
<feature type="compositionally biased region" description="Acidic residues" evidence="7">
    <location>
        <begin position="452"/>
        <end position="461"/>
    </location>
</feature>
<sequence>MTVTYSLDVATSTFFTQMKVLFRWKGSVWKAVWIELLVWLSMYFTLSIAYRVFMSKAQRAQFEELCKFLDTFSAFIPVTFMLGFYVTAVYNRWTNVFANVGWIDAAALSVAQYIRSPCEKARNIRRSIIRYLIVAQTLVYRDVSPAVRRRFPTLRHLVTSGLLREDELAEFDSVVSRPAKYWQPVQWIFCYINMARDEGFIRDSYLYIDLNAKIEKFRGHLLALVQFDFVPMPLVYTQVVTLAVRSYFFIALFGRQFLDPTRSSRPIDLYFPIFSTLQIIFIVGWLKVSEVMLNPLGEDDEDFETNWIIDRNIQIGYAAVDQAYDKCPKLARDSFWGEDQPEPLYTADAAEHRNANFEGSCAAMNFDPDEGIFSRIRRRSLRPSDADSVDTAITVPTVLTKTSKSYNPSGERLQLETKVKRLSDVFDKFMAERRNSVCLAALDLNRQREPSPEADEKEEEVLDLRLKKVEPDSTQVEEEQKEDSSREKPRSWRSSTAPSVAVEIPEPSNSEESNQSTIILPQGTRKTPVTWFVDEMPTIEEEEQRRRSFTKGMDKDGKTGKTSPTKKDD</sequence>
<feature type="compositionally biased region" description="Basic and acidic residues" evidence="7">
    <location>
        <begin position="462"/>
        <end position="471"/>
    </location>
</feature>
<feature type="region of interest" description="Disordered" evidence="7">
    <location>
        <begin position="447"/>
        <end position="569"/>
    </location>
</feature>
<evidence type="ECO:0000256" key="6">
    <source>
        <dbReference type="RuleBase" id="RU363126"/>
    </source>
</evidence>
<evidence type="ECO:0000256" key="4">
    <source>
        <dbReference type="ARBA" id="ARBA00023136"/>
    </source>
</evidence>
<accession>A0A8S1HVP3</accession>
<dbReference type="Proteomes" id="UP000835052">
    <property type="component" value="Unassembled WGS sequence"/>
</dbReference>
<dbReference type="PANTHER" id="PTHR10736">
    <property type="entry name" value="BESTROPHIN"/>
    <property type="match status" value="1"/>
</dbReference>
<keyword evidence="6" id="KW-0406">Ion transport</keyword>
<keyword evidence="6" id="KW-0868">Chloride</keyword>
<evidence type="ECO:0000256" key="1">
    <source>
        <dbReference type="ARBA" id="ARBA00004141"/>
    </source>
</evidence>
<feature type="compositionally biased region" description="Basic and acidic residues" evidence="7">
    <location>
        <begin position="552"/>
        <end position="569"/>
    </location>
</feature>
<evidence type="ECO:0000313" key="8">
    <source>
        <dbReference type="EMBL" id="CAD6199939.1"/>
    </source>
</evidence>
<organism evidence="8 9">
    <name type="scientific">Caenorhabditis auriculariae</name>
    <dbReference type="NCBI Taxonomy" id="2777116"/>
    <lineage>
        <taxon>Eukaryota</taxon>
        <taxon>Metazoa</taxon>
        <taxon>Ecdysozoa</taxon>
        <taxon>Nematoda</taxon>
        <taxon>Chromadorea</taxon>
        <taxon>Rhabditida</taxon>
        <taxon>Rhabditina</taxon>
        <taxon>Rhabditomorpha</taxon>
        <taxon>Rhabditoidea</taxon>
        <taxon>Rhabditidae</taxon>
        <taxon>Peloderinae</taxon>
        <taxon>Caenorhabditis</taxon>
    </lineage>
</organism>
<dbReference type="OrthoDB" id="201595at2759"/>
<dbReference type="Pfam" id="PF01062">
    <property type="entry name" value="Bestrophin"/>
    <property type="match status" value="1"/>
</dbReference>